<organism evidence="1">
    <name type="scientific">Siphoviridae sp. ctLqe90</name>
    <dbReference type="NCBI Taxonomy" id="2825456"/>
    <lineage>
        <taxon>Viruses</taxon>
        <taxon>Duplodnaviria</taxon>
        <taxon>Heunggongvirae</taxon>
        <taxon>Uroviricota</taxon>
        <taxon>Caudoviricetes</taxon>
    </lineage>
</organism>
<sequence>MVISLRLGNLHPSCSLLGRRFNDYNRRYIYNG</sequence>
<accession>A0A8S5Q1L4</accession>
<reference evidence="1" key="1">
    <citation type="journal article" date="2021" name="Proc. Natl. Acad. Sci. U.S.A.">
        <title>A Catalog of Tens of Thousands of Viruses from Human Metagenomes Reveals Hidden Associations with Chronic Diseases.</title>
        <authorList>
            <person name="Tisza M.J."/>
            <person name="Buck C.B."/>
        </authorList>
    </citation>
    <scope>NUCLEOTIDE SEQUENCE</scope>
    <source>
        <strain evidence="1">CtLqe90</strain>
    </source>
</reference>
<protein>
    <submittedName>
        <fullName evidence="1">Uncharacterized protein</fullName>
    </submittedName>
</protein>
<dbReference type="EMBL" id="BK015564">
    <property type="protein sequence ID" value="DAE13223.1"/>
    <property type="molecule type" value="Genomic_DNA"/>
</dbReference>
<evidence type="ECO:0000313" key="1">
    <source>
        <dbReference type="EMBL" id="DAE13223.1"/>
    </source>
</evidence>
<proteinExistence type="predicted"/>
<name>A0A8S5Q1L4_9CAUD</name>